<dbReference type="EMBL" id="CAJNRD030001118">
    <property type="protein sequence ID" value="CAG5083491.1"/>
    <property type="molecule type" value="Genomic_DNA"/>
</dbReference>
<sequence length="162" mass="18374">MEPYFIKSLMFKRTPSRIPAAKGTLGSALKIILAGEQNRGITASNLEFSSANLFAKLDSHVELVSRLGGVHVEKCDHTGIVVPVQAFSGENLVVRMRSFQGFIFLVGILAELPDWCWWTCRRVEWCHEFVHYCTSVVQFFRLGDIYFSTESLLDHVDLLTDF</sequence>
<organism evidence="1 2">
    <name type="scientific">Cotesia congregata</name>
    <name type="common">Parasitoid wasp</name>
    <name type="synonym">Apanteles congregatus</name>
    <dbReference type="NCBI Taxonomy" id="51543"/>
    <lineage>
        <taxon>Eukaryota</taxon>
        <taxon>Metazoa</taxon>
        <taxon>Ecdysozoa</taxon>
        <taxon>Arthropoda</taxon>
        <taxon>Hexapoda</taxon>
        <taxon>Insecta</taxon>
        <taxon>Pterygota</taxon>
        <taxon>Neoptera</taxon>
        <taxon>Endopterygota</taxon>
        <taxon>Hymenoptera</taxon>
        <taxon>Apocrita</taxon>
        <taxon>Ichneumonoidea</taxon>
        <taxon>Braconidae</taxon>
        <taxon>Microgastrinae</taxon>
        <taxon>Cotesia</taxon>
    </lineage>
</organism>
<dbReference type="Proteomes" id="UP000786811">
    <property type="component" value="Unassembled WGS sequence"/>
</dbReference>
<gene>
    <name evidence="1" type="ORF">HICCMSTLAB_LOCUS3855</name>
</gene>
<protein>
    <submittedName>
        <fullName evidence="1">Uncharacterized protein</fullName>
    </submittedName>
</protein>
<evidence type="ECO:0000313" key="2">
    <source>
        <dbReference type="Proteomes" id="UP000786811"/>
    </source>
</evidence>
<keyword evidence="2" id="KW-1185">Reference proteome</keyword>
<reference evidence="1" key="1">
    <citation type="submission" date="2021-04" db="EMBL/GenBank/DDBJ databases">
        <authorList>
            <person name="Chebbi M.A.C M."/>
        </authorList>
    </citation>
    <scope>NUCLEOTIDE SEQUENCE</scope>
</reference>
<dbReference type="AlphaFoldDB" id="A0A8J2H835"/>
<accession>A0A8J2H835</accession>
<comment type="caution">
    <text evidence="1">The sequence shown here is derived from an EMBL/GenBank/DDBJ whole genome shotgun (WGS) entry which is preliminary data.</text>
</comment>
<evidence type="ECO:0000313" key="1">
    <source>
        <dbReference type="EMBL" id="CAG5083491.1"/>
    </source>
</evidence>
<name>A0A8J2H835_COTCN</name>
<proteinExistence type="predicted"/>